<protein>
    <submittedName>
        <fullName evidence="2">Uncharacterized protein</fullName>
    </submittedName>
</protein>
<reference evidence="3" key="1">
    <citation type="submission" date="2013-09" db="EMBL/GenBank/DDBJ databases">
        <title>The Genome Sequence of Anopheles maculatus species B.</title>
        <authorList>
            <consortium name="The Broad Institute Genomics Platform"/>
            <person name="Neafsey D.E."/>
            <person name="Besansky N."/>
            <person name="Howell P."/>
            <person name="Walton C."/>
            <person name="Young S.K."/>
            <person name="Zeng Q."/>
            <person name="Gargeya S."/>
            <person name="Fitzgerald M."/>
            <person name="Haas B."/>
            <person name="Abouelleil A."/>
            <person name="Allen A.W."/>
            <person name="Alvarado L."/>
            <person name="Arachchi H.M."/>
            <person name="Berlin A.M."/>
            <person name="Chapman S.B."/>
            <person name="Gainer-Dewar J."/>
            <person name="Goldberg J."/>
            <person name="Griggs A."/>
            <person name="Gujja S."/>
            <person name="Hansen M."/>
            <person name="Howarth C."/>
            <person name="Imamovic A."/>
            <person name="Ireland A."/>
            <person name="Larimer J."/>
            <person name="McCowan C."/>
            <person name="Murphy C."/>
            <person name="Pearson M."/>
            <person name="Poon T.W."/>
            <person name="Priest M."/>
            <person name="Roberts A."/>
            <person name="Saif S."/>
            <person name="Shea T."/>
            <person name="Sisk P."/>
            <person name="Sykes S."/>
            <person name="Wortman J."/>
            <person name="Nusbaum C."/>
            <person name="Birren B."/>
        </authorList>
    </citation>
    <scope>NUCLEOTIDE SEQUENCE [LARGE SCALE GENOMIC DNA]</scope>
    <source>
        <strain evidence="3">maculatus3</strain>
    </source>
</reference>
<feature type="region of interest" description="Disordered" evidence="1">
    <location>
        <begin position="82"/>
        <end position="180"/>
    </location>
</feature>
<evidence type="ECO:0000313" key="3">
    <source>
        <dbReference type="Proteomes" id="UP000075901"/>
    </source>
</evidence>
<accession>A0A182SE96</accession>
<organism evidence="2 3">
    <name type="scientific">Anopheles maculatus</name>
    <dbReference type="NCBI Taxonomy" id="74869"/>
    <lineage>
        <taxon>Eukaryota</taxon>
        <taxon>Metazoa</taxon>
        <taxon>Ecdysozoa</taxon>
        <taxon>Arthropoda</taxon>
        <taxon>Hexapoda</taxon>
        <taxon>Insecta</taxon>
        <taxon>Pterygota</taxon>
        <taxon>Neoptera</taxon>
        <taxon>Endopterygota</taxon>
        <taxon>Diptera</taxon>
        <taxon>Nematocera</taxon>
        <taxon>Culicoidea</taxon>
        <taxon>Culicidae</taxon>
        <taxon>Anophelinae</taxon>
        <taxon>Anopheles</taxon>
        <taxon>Anopheles maculatus group</taxon>
    </lineage>
</organism>
<feature type="region of interest" description="Disordered" evidence="1">
    <location>
        <begin position="1"/>
        <end position="46"/>
    </location>
</feature>
<sequence length="180" mass="18592">PQYSASTAGATSAGRVRRSQSVDSALNRGGQQHGLARSTTSRSMTRSRAAAELQQHAVIYEMDSEDEERFLATETDLILGTTTTSTTTTTNAGRIRGRTRAITSVSAGEESDGTESCVSRTSGTTGKGKPTAKDTGRAKKTGKGTGTSTSTKVAGGTRTAPGGRRKANATEVDNGGMDVE</sequence>
<evidence type="ECO:0000313" key="2">
    <source>
        <dbReference type="EnsemblMetazoa" id="AMAM005028-PA"/>
    </source>
</evidence>
<proteinExistence type="predicted"/>
<reference evidence="2" key="2">
    <citation type="submission" date="2020-05" db="UniProtKB">
        <authorList>
            <consortium name="EnsemblMetazoa"/>
        </authorList>
    </citation>
    <scope>IDENTIFICATION</scope>
    <source>
        <strain evidence="2">maculatus3</strain>
    </source>
</reference>
<dbReference type="Proteomes" id="UP000075901">
    <property type="component" value="Unassembled WGS sequence"/>
</dbReference>
<feature type="compositionally biased region" description="Low complexity" evidence="1">
    <location>
        <begin position="146"/>
        <end position="162"/>
    </location>
</feature>
<feature type="compositionally biased region" description="Polar residues" evidence="1">
    <location>
        <begin position="114"/>
        <end position="124"/>
    </location>
</feature>
<feature type="compositionally biased region" description="Low complexity" evidence="1">
    <location>
        <begin position="1"/>
        <end position="14"/>
    </location>
</feature>
<dbReference type="VEuPathDB" id="VectorBase:AMAM005028"/>
<evidence type="ECO:0000256" key="1">
    <source>
        <dbReference type="SAM" id="MobiDB-lite"/>
    </source>
</evidence>
<name>A0A182SE96_9DIPT</name>
<feature type="compositionally biased region" description="Low complexity" evidence="1">
    <location>
        <begin position="82"/>
        <end position="104"/>
    </location>
</feature>
<feature type="compositionally biased region" description="Low complexity" evidence="1">
    <location>
        <begin position="36"/>
        <end position="46"/>
    </location>
</feature>
<keyword evidence="3" id="KW-1185">Reference proteome</keyword>
<dbReference type="AlphaFoldDB" id="A0A182SE96"/>
<dbReference type="EnsemblMetazoa" id="AMAM005028-RA">
    <property type="protein sequence ID" value="AMAM005028-PA"/>
    <property type="gene ID" value="AMAM005028"/>
</dbReference>